<protein>
    <submittedName>
        <fullName evidence="8">Cytochrome c biogenesis protein ResB</fullName>
    </submittedName>
</protein>
<dbReference type="PANTHER" id="PTHR31566:SF0">
    <property type="entry name" value="CYTOCHROME C BIOGENESIS PROTEIN CCS1, CHLOROPLASTIC"/>
    <property type="match status" value="1"/>
</dbReference>
<evidence type="ECO:0000256" key="1">
    <source>
        <dbReference type="ARBA" id="ARBA00004141"/>
    </source>
</evidence>
<reference evidence="8 9" key="1">
    <citation type="submission" date="2015-07" db="EMBL/GenBank/DDBJ databases">
        <title>Isolation and Genomic Characterization of a Novel Halophilic Metal-Reducing Deltaproteobacterium from the Deep Subsurface.</title>
        <authorList>
            <person name="Badalamenti J.P."/>
            <person name="Summers Z.M."/>
            <person name="Gralnick J.A."/>
            <person name="Bond D.R."/>
        </authorList>
    </citation>
    <scope>NUCLEOTIDE SEQUENCE [LARGE SCALE GENOMIC DNA]</scope>
    <source>
        <strain evidence="8 9">WTL</strain>
    </source>
</reference>
<dbReference type="PATRIC" id="fig|1603606.3.peg.2718"/>
<feature type="transmembrane region" description="Helical" evidence="6">
    <location>
        <begin position="166"/>
        <end position="188"/>
    </location>
</feature>
<keyword evidence="4 6" id="KW-1133">Transmembrane helix</keyword>
<dbReference type="InterPro" id="IPR023494">
    <property type="entry name" value="Cyt_c_bgen_Ccs1/CcsB/ResB"/>
</dbReference>
<dbReference type="AlphaFoldDB" id="A0A0M4D3X3"/>
<comment type="subcellular location">
    <subcellularLocation>
        <location evidence="1">Membrane</location>
        <topology evidence="1">Multi-pass membrane protein</topology>
    </subcellularLocation>
</comment>
<dbReference type="Pfam" id="PF05140">
    <property type="entry name" value="ResB"/>
    <property type="match status" value="2"/>
</dbReference>
<dbReference type="OrthoDB" id="9770923at2"/>
<evidence type="ECO:0000313" key="8">
    <source>
        <dbReference type="EMBL" id="ALC17264.1"/>
    </source>
</evidence>
<keyword evidence="2 6" id="KW-0812">Transmembrane</keyword>
<dbReference type="KEGG" id="des:DSOUD_2511"/>
<evidence type="ECO:0000256" key="4">
    <source>
        <dbReference type="ARBA" id="ARBA00022989"/>
    </source>
</evidence>
<feature type="transmembrane region" description="Helical" evidence="6">
    <location>
        <begin position="72"/>
        <end position="90"/>
    </location>
</feature>
<evidence type="ECO:0000313" key="9">
    <source>
        <dbReference type="Proteomes" id="UP000057158"/>
    </source>
</evidence>
<keyword evidence="9" id="KW-1185">Reference proteome</keyword>
<dbReference type="PANTHER" id="PTHR31566">
    <property type="entry name" value="CYTOCHROME C BIOGENESIS PROTEIN CCS1, CHLOROPLASTIC"/>
    <property type="match status" value="1"/>
</dbReference>
<feature type="transmembrane region" description="Helical" evidence="6">
    <location>
        <begin position="387"/>
        <end position="406"/>
    </location>
</feature>
<evidence type="ECO:0000256" key="3">
    <source>
        <dbReference type="ARBA" id="ARBA00022748"/>
    </source>
</evidence>
<dbReference type="InterPro" id="IPR007816">
    <property type="entry name" value="ResB-like_domain"/>
</dbReference>
<gene>
    <name evidence="8" type="ORF">DSOUD_2511</name>
</gene>
<feature type="domain" description="ResB-like" evidence="7">
    <location>
        <begin position="19"/>
        <end position="340"/>
    </location>
</feature>
<keyword evidence="3" id="KW-0201">Cytochrome c-type biogenesis</keyword>
<evidence type="ECO:0000259" key="7">
    <source>
        <dbReference type="Pfam" id="PF05140"/>
    </source>
</evidence>
<sequence>MNSKQPTFFQVIWDFFCSLKLTIVTLILLALTSIIGTVIQQNRSQQEYLELYGKNLYDLFETLQFFSMYQSWWFLGLLTVISLNLTACSIKRFPRVWKTVTVPLLVPDDGHYKSLANGAELRSPLPPREALRRLTATLGRRFAPATITEQDGKTHLYAEKGAWSRFGVYVTHLSILVVFAGAIIGNIWGFKAYVNIEEGTSTDKVWVQGMKEPLLLGFSLRCDDFAVTYYDGTNRPREFMSILDVVDGGREVISDRKIVVNDPLSYKGITFYQSSYGPAGNATLKMRVKVRETGETLEVSAREGEHVPLPDGGSFAVTGYAESYERFGPAIQMHVNTPDGRHGNPFIVLQNFAGFDEKRGGTYAFTLLDYAKKEYTGLQVKKDPGVWVVWLGCLLMIAGSIAAFSYSHRRIWVTVEEGGKGSIIRLGGNAHRNQPAFALFFDELSQDLGKELDA</sequence>
<dbReference type="EMBL" id="CP010802">
    <property type="protein sequence ID" value="ALC17264.1"/>
    <property type="molecule type" value="Genomic_DNA"/>
</dbReference>
<dbReference type="GO" id="GO:0016020">
    <property type="term" value="C:membrane"/>
    <property type="evidence" value="ECO:0007669"/>
    <property type="project" value="UniProtKB-SubCell"/>
</dbReference>
<evidence type="ECO:0000256" key="6">
    <source>
        <dbReference type="SAM" id="Phobius"/>
    </source>
</evidence>
<dbReference type="Proteomes" id="UP000057158">
    <property type="component" value="Chromosome"/>
</dbReference>
<dbReference type="STRING" id="1603606.DSOUD_2511"/>
<proteinExistence type="predicted"/>
<dbReference type="RefSeq" id="WP_053551289.1">
    <property type="nucleotide sequence ID" value="NZ_CP010802.1"/>
</dbReference>
<evidence type="ECO:0000256" key="2">
    <source>
        <dbReference type="ARBA" id="ARBA00022692"/>
    </source>
</evidence>
<dbReference type="GO" id="GO:0017004">
    <property type="term" value="P:cytochrome complex assembly"/>
    <property type="evidence" value="ECO:0007669"/>
    <property type="project" value="UniProtKB-KW"/>
</dbReference>
<feature type="transmembrane region" description="Helical" evidence="6">
    <location>
        <begin position="12"/>
        <end position="39"/>
    </location>
</feature>
<feature type="domain" description="ResB-like" evidence="7">
    <location>
        <begin position="354"/>
        <end position="439"/>
    </location>
</feature>
<keyword evidence="5 6" id="KW-0472">Membrane</keyword>
<evidence type="ECO:0000256" key="5">
    <source>
        <dbReference type="ARBA" id="ARBA00023136"/>
    </source>
</evidence>
<name>A0A0M4D3X3_9BACT</name>
<accession>A0A0M4D3X3</accession>
<organism evidence="8 9">
    <name type="scientific">Desulfuromonas soudanensis</name>
    <dbReference type="NCBI Taxonomy" id="1603606"/>
    <lineage>
        <taxon>Bacteria</taxon>
        <taxon>Pseudomonadati</taxon>
        <taxon>Thermodesulfobacteriota</taxon>
        <taxon>Desulfuromonadia</taxon>
        <taxon>Desulfuromonadales</taxon>
        <taxon>Desulfuromonadaceae</taxon>
        <taxon>Desulfuromonas</taxon>
    </lineage>
</organism>